<proteinExistence type="predicted"/>
<keyword evidence="2" id="KW-1185">Reference proteome</keyword>
<evidence type="ECO:0000313" key="2">
    <source>
        <dbReference type="Proteomes" id="UP000054272"/>
    </source>
</evidence>
<accession>A0ABR5BNN7</accession>
<reference evidence="1 2" key="1">
    <citation type="submission" date="2015-01" db="EMBL/GenBank/DDBJ databases">
        <title>The Genome Sequence of Cryptococcus gattii EJB2.</title>
        <authorList>
            <consortium name="The Broad Institute Genomics Platform"/>
            <person name="Cuomo C."/>
            <person name="Litvintseva A."/>
            <person name="Chen Y."/>
            <person name="Heitman J."/>
            <person name="Sun S."/>
            <person name="Springer D."/>
            <person name="Dromer F."/>
            <person name="Young S."/>
            <person name="Zeng Q."/>
            <person name="Gargeya S."/>
            <person name="Abouelleil A."/>
            <person name="Alvarado L."/>
            <person name="Chapman S.B."/>
            <person name="Gainer-Dewar J."/>
            <person name="Goldberg J."/>
            <person name="Griggs A."/>
            <person name="Gujja S."/>
            <person name="Hansen M."/>
            <person name="Howarth C."/>
            <person name="Imamovic A."/>
            <person name="Larimer J."/>
            <person name="Murphy C."/>
            <person name="Naylor J."/>
            <person name="Pearson M."/>
            <person name="Priest M."/>
            <person name="Roberts A."/>
            <person name="Saif S."/>
            <person name="Shea T."/>
            <person name="Sykes S."/>
            <person name="Wortman J."/>
            <person name="Nusbaum C."/>
            <person name="Birren B."/>
        </authorList>
    </citation>
    <scope>NUCLEOTIDE SEQUENCE [LARGE SCALE GENOMIC DNA]</scope>
    <source>
        <strain evidence="1 2">EJB2</strain>
    </source>
</reference>
<gene>
    <name evidence="1" type="ORF">I306_05716</name>
</gene>
<organism evidence="1 2">
    <name type="scientific">Cryptococcus gattii EJB2</name>
    <dbReference type="NCBI Taxonomy" id="1296103"/>
    <lineage>
        <taxon>Eukaryota</taxon>
        <taxon>Fungi</taxon>
        <taxon>Dikarya</taxon>
        <taxon>Basidiomycota</taxon>
        <taxon>Agaricomycotina</taxon>
        <taxon>Tremellomycetes</taxon>
        <taxon>Tremellales</taxon>
        <taxon>Cryptococcaceae</taxon>
        <taxon>Cryptococcus</taxon>
        <taxon>Cryptococcus gattii species complex</taxon>
    </lineage>
</organism>
<dbReference type="EMBL" id="KN848756">
    <property type="protein sequence ID" value="KIR77262.1"/>
    <property type="molecule type" value="Genomic_DNA"/>
</dbReference>
<name>A0ABR5BNN7_9TREE</name>
<sequence length="157" mass="17755">MQDADAYRTSEIRKIKKAGTAEDVKETFNSIGDRQFRAVATKVQKSASQVAFLFLSRNLDMSARQTASPSLPATTSHLLRLIWDLLECTPHNAWRTTGRTKHNVQKARKTLIMKKKRLFLLSVGQRFVEEDKEGDCSMSLLPVTGRSSTTNNRGRRT</sequence>
<dbReference type="Proteomes" id="UP000054272">
    <property type="component" value="Unassembled WGS sequence"/>
</dbReference>
<protein>
    <submittedName>
        <fullName evidence="1">Uncharacterized protein</fullName>
    </submittedName>
</protein>
<evidence type="ECO:0000313" key="1">
    <source>
        <dbReference type="EMBL" id="KIR77262.1"/>
    </source>
</evidence>